<dbReference type="GO" id="GO:0015031">
    <property type="term" value="P:protein transport"/>
    <property type="evidence" value="ECO:0007669"/>
    <property type="project" value="InterPro"/>
</dbReference>
<dbReference type="KEGG" id="lhb:D1010_12755"/>
<name>A0A5P8M6Q9_9LACO</name>
<evidence type="ECO:0000256" key="1">
    <source>
        <dbReference type="RuleBase" id="RU004349"/>
    </source>
</evidence>
<evidence type="ECO:0000256" key="2">
    <source>
        <dbReference type="SAM" id="Phobius"/>
    </source>
</evidence>
<gene>
    <name evidence="3" type="ORF">D1010_12755</name>
</gene>
<comment type="similarity">
    <text evidence="1">Belongs to the SecY/SEC61-alpha family.</text>
</comment>
<dbReference type="AlphaFoldDB" id="A0A5P8M6Q9"/>
<dbReference type="Proteomes" id="UP000326779">
    <property type="component" value="Chromosome"/>
</dbReference>
<feature type="transmembrane region" description="Helical" evidence="2">
    <location>
        <begin position="382"/>
        <end position="399"/>
    </location>
</feature>
<proteinExistence type="inferred from homology"/>
<feature type="transmembrane region" description="Helical" evidence="2">
    <location>
        <begin position="170"/>
        <end position="188"/>
    </location>
</feature>
<accession>A0A5P8M6Q9</accession>
<reference evidence="3 4" key="1">
    <citation type="submission" date="2019-10" db="EMBL/GenBank/DDBJ databases">
        <title>The completed genome of Lactobacillus harbinensis M1.</title>
        <authorList>
            <person name="Zheng Y."/>
        </authorList>
    </citation>
    <scope>NUCLEOTIDE SEQUENCE [LARGE SCALE GENOMIC DNA]</scope>
    <source>
        <strain evidence="3 4">M1</strain>
    </source>
</reference>
<sequence>MSKHTAWWRLHRDLFKRCGWTVFLICIYLLGQQVYLPNVDVFSASQSLQGVPFLQMLSLTTGGQTGIPTLLSLGMQPYMTTLIIWQAVTSLDLDSMRRLSQKQIGYIQRILSIVLGTIQAITFVYFMGNSFLPQYIGSANINITPAVAVLTLVAGSLFTMWLADQNTERGLGGTVTLIIPGLLAGLPGTLQRGSNISNGTFAFTRPHIIATVLITLGFIVIAVFLNHAELRLPVQRPMLENRFTESYMPLKLLMAGGMPFMFSMSLFSFPAYFINGRMMLSATERTLVRWFSFQHWEGLVTYGIIIILLGFAFGYINMQPATTARQFKENGDYFFDVLPGADTSKFLTKHFLLLSSWSSLFLLMIAITPLIIGFAIPGAANFSQYLGGLLILVTILDSITEQVRALWNKNRYQLF</sequence>
<dbReference type="PRINTS" id="PR00303">
    <property type="entry name" value="SECYTRNLCASE"/>
</dbReference>
<feature type="transmembrane region" description="Helical" evidence="2">
    <location>
        <begin position="299"/>
        <end position="318"/>
    </location>
</feature>
<keyword evidence="2" id="KW-0812">Transmembrane</keyword>
<dbReference type="PIRSF" id="PIRSF004557">
    <property type="entry name" value="SecY"/>
    <property type="match status" value="1"/>
</dbReference>
<dbReference type="SUPFAM" id="SSF103491">
    <property type="entry name" value="Preprotein translocase SecY subunit"/>
    <property type="match status" value="1"/>
</dbReference>
<dbReference type="EMBL" id="CP045143">
    <property type="protein sequence ID" value="QFR24180.1"/>
    <property type="molecule type" value="Genomic_DNA"/>
</dbReference>
<feature type="transmembrane region" description="Helical" evidence="2">
    <location>
        <begin position="106"/>
        <end position="127"/>
    </location>
</feature>
<dbReference type="Gene3D" id="1.10.3370.10">
    <property type="entry name" value="SecY subunit domain"/>
    <property type="match status" value="1"/>
</dbReference>
<dbReference type="InterPro" id="IPR023201">
    <property type="entry name" value="SecY_dom_sf"/>
</dbReference>
<feature type="transmembrane region" description="Helical" evidence="2">
    <location>
        <begin position="208"/>
        <end position="228"/>
    </location>
</feature>
<evidence type="ECO:0000313" key="3">
    <source>
        <dbReference type="EMBL" id="QFR24180.1"/>
    </source>
</evidence>
<keyword evidence="2" id="KW-1133">Transmembrane helix</keyword>
<feature type="transmembrane region" description="Helical" evidence="2">
    <location>
        <begin position="20"/>
        <end position="36"/>
    </location>
</feature>
<dbReference type="GO" id="GO:0016020">
    <property type="term" value="C:membrane"/>
    <property type="evidence" value="ECO:0007669"/>
    <property type="project" value="InterPro"/>
</dbReference>
<feature type="transmembrane region" description="Helical" evidence="2">
    <location>
        <begin position="139"/>
        <end position="163"/>
    </location>
</feature>
<dbReference type="Pfam" id="PF00344">
    <property type="entry name" value="SecY"/>
    <property type="match status" value="1"/>
</dbReference>
<feature type="transmembrane region" description="Helical" evidence="2">
    <location>
        <begin position="351"/>
        <end position="376"/>
    </location>
</feature>
<evidence type="ECO:0000313" key="4">
    <source>
        <dbReference type="Proteomes" id="UP000326779"/>
    </source>
</evidence>
<dbReference type="InterPro" id="IPR002208">
    <property type="entry name" value="SecY/SEC61-alpha"/>
</dbReference>
<dbReference type="RefSeq" id="WP_152261170.1">
    <property type="nucleotide sequence ID" value="NZ_CP045143.1"/>
</dbReference>
<organism evidence="3 4">
    <name type="scientific">Schleiferilactobacillus harbinensis</name>
    <dbReference type="NCBI Taxonomy" id="304207"/>
    <lineage>
        <taxon>Bacteria</taxon>
        <taxon>Bacillati</taxon>
        <taxon>Bacillota</taxon>
        <taxon>Bacilli</taxon>
        <taxon>Lactobacillales</taxon>
        <taxon>Lactobacillaceae</taxon>
        <taxon>Schleiferilactobacillus</taxon>
    </lineage>
</organism>
<feature type="transmembrane region" description="Helical" evidence="2">
    <location>
        <begin position="249"/>
        <end position="274"/>
    </location>
</feature>
<protein>
    <submittedName>
        <fullName evidence="3">Preprotein translocase subunit SecY</fullName>
    </submittedName>
</protein>
<dbReference type="PANTHER" id="PTHR10906">
    <property type="entry name" value="SECY/SEC61-ALPHA FAMILY MEMBER"/>
    <property type="match status" value="1"/>
</dbReference>
<keyword evidence="2" id="KW-0472">Membrane</keyword>